<gene>
    <name evidence="2" type="ORF">BST97_03770</name>
</gene>
<accession>A0A1W6MHV2</accession>
<reference evidence="2 3" key="1">
    <citation type="submission" date="2016-11" db="EMBL/GenBank/DDBJ databases">
        <title>Trade-off between light-utilization and light-protection in marine flavobacteria.</title>
        <authorList>
            <person name="Kumagai Y."/>
        </authorList>
    </citation>
    <scope>NUCLEOTIDE SEQUENCE [LARGE SCALE GENOMIC DNA]</scope>
    <source>
        <strain evidence="2 3">JCM 13191</strain>
    </source>
</reference>
<dbReference type="Proteomes" id="UP000193431">
    <property type="component" value="Chromosome"/>
</dbReference>
<evidence type="ECO:0000256" key="1">
    <source>
        <dbReference type="SAM" id="Phobius"/>
    </source>
</evidence>
<evidence type="ECO:0000313" key="2">
    <source>
        <dbReference type="EMBL" id="ARN77175.1"/>
    </source>
</evidence>
<evidence type="ECO:0000313" key="3">
    <source>
        <dbReference type="Proteomes" id="UP000193431"/>
    </source>
</evidence>
<sequence length="176" mass="21216">MTTLIIKKVLQKVKSTLQRYIWILALPIFIYSWIEYDKRKTDIRVNREITYGKVNSSSSIYKKYSKRSYNYSFLYQGKRYDGTSSAYTSDDIKYQMFYKVEFSSKNPSHNQMIFDTAFVQVIRNQDHLDTIYMPYEEYLKNISRYKLSKQQMNQDWDQSDTRAVDIDSLKVLMNRN</sequence>
<feature type="transmembrane region" description="Helical" evidence="1">
    <location>
        <begin position="20"/>
        <end position="36"/>
    </location>
</feature>
<dbReference type="OrthoDB" id="1144684at2"/>
<dbReference type="STRING" id="331648.BST97_03770"/>
<name>A0A1W6MHV2_9FLAO</name>
<organism evidence="2 3">
    <name type="scientific">Nonlabens spongiae</name>
    <dbReference type="NCBI Taxonomy" id="331648"/>
    <lineage>
        <taxon>Bacteria</taxon>
        <taxon>Pseudomonadati</taxon>
        <taxon>Bacteroidota</taxon>
        <taxon>Flavobacteriia</taxon>
        <taxon>Flavobacteriales</taxon>
        <taxon>Flavobacteriaceae</taxon>
        <taxon>Nonlabens</taxon>
    </lineage>
</organism>
<keyword evidence="3" id="KW-1185">Reference proteome</keyword>
<dbReference type="EMBL" id="CP019344">
    <property type="protein sequence ID" value="ARN77175.1"/>
    <property type="molecule type" value="Genomic_DNA"/>
</dbReference>
<keyword evidence="1" id="KW-0812">Transmembrane</keyword>
<keyword evidence="1" id="KW-0472">Membrane</keyword>
<proteinExistence type="predicted"/>
<keyword evidence="1" id="KW-1133">Transmembrane helix</keyword>
<dbReference type="AlphaFoldDB" id="A0A1W6MHV2"/>
<protein>
    <submittedName>
        <fullName evidence="2">Uncharacterized protein</fullName>
    </submittedName>
</protein>